<proteinExistence type="predicted"/>
<dbReference type="PROSITE" id="PS51450">
    <property type="entry name" value="LRR"/>
    <property type="match status" value="1"/>
</dbReference>
<dbReference type="EMBL" id="QDEB01042856">
    <property type="protein sequence ID" value="RZC38499.1"/>
    <property type="molecule type" value="Genomic_DNA"/>
</dbReference>
<dbReference type="InterPro" id="IPR001611">
    <property type="entry name" value="Leu-rich_rpt"/>
</dbReference>
<protein>
    <submittedName>
        <fullName evidence="1">LRR 8 domain containing protein</fullName>
    </submittedName>
</protein>
<evidence type="ECO:0000313" key="1">
    <source>
        <dbReference type="EMBL" id="RZC38499.1"/>
    </source>
</evidence>
<dbReference type="InterPro" id="IPR032675">
    <property type="entry name" value="LRR_dom_sf"/>
</dbReference>
<comment type="caution">
    <text evidence="1">The sequence shown here is derived from an EMBL/GenBank/DDBJ whole genome shotgun (WGS) entry which is preliminary data.</text>
</comment>
<reference evidence="1 2" key="1">
    <citation type="submission" date="2017-03" db="EMBL/GenBank/DDBJ databases">
        <title>Genome of the blue death feigning beetle - Asbolus verrucosus.</title>
        <authorList>
            <person name="Rider S.D."/>
        </authorList>
    </citation>
    <scope>NUCLEOTIDE SEQUENCE [LARGE SCALE GENOMIC DNA]</scope>
    <source>
        <strain evidence="1">Butters</strain>
        <tissue evidence="1">Head and leg muscle</tissue>
    </source>
</reference>
<dbReference type="SUPFAM" id="SSF52058">
    <property type="entry name" value="L domain-like"/>
    <property type="match status" value="1"/>
</dbReference>
<organism evidence="1 2">
    <name type="scientific">Asbolus verrucosus</name>
    <name type="common">Desert ironclad beetle</name>
    <dbReference type="NCBI Taxonomy" id="1661398"/>
    <lineage>
        <taxon>Eukaryota</taxon>
        <taxon>Metazoa</taxon>
        <taxon>Ecdysozoa</taxon>
        <taxon>Arthropoda</taxon>
        <taxon>Hexapoda</taxon>
        <taxon>Insecta</taxon>
        <taxon>Pterygota</taxon>
        <taxon>Neoptera</taxon>
        <taxon>Endopterygota</taxon>
        <taxon>Coleoptera</taxon>
        <taxon>Polyphaga</taxon>
        <taxon>Cucujiformia</taxon>
        <taxon>Tenebrionidae</taxon>
        <taxon>Pimeliinae</taxon>
        <taxon>Asbolus</taxon>
    </lineage>
</organism>
<keyword evidence="2" id="KW-1185">Reference proteome</keyword>
<evidence type="ECO:0000313" key="2">
    <source>
        <dbReference type="Proteomes" id="UP000292052"/>
    </source>
</evidence>
<sequence length="104" mass="11458">MNFPYQKEIGRSFTSTENKIVFAAGKPAANTIFIISCDGLGDHLNVQPLEVVKTEHQNSLTSSEIRDIQPGAFKNVSKLGYLNLSSNALEEIQRLEFNLTASAE</sequence>
<name>A0A482W1C0_ASBVE</name>
<dbReference type="AlphaFoldDB" id="A0A482W1C0"/>
<dbReference type="Gene3D" id="3.80.10.10">
    <property type="entry name" value="Ribonuclease Inhibitor"/>
    <property type="match status" value="1"/>
</dbReference>
<dbReference type="Proteomes" id="UP000292052">
    <property type="component" value="Unassembled WGS sequence"/>
</dbReference>
<accession>A0A482W1C0</accession>
<gene>
    <name evidence="1" type="ORF">BDFB_007101</name>
</gene>
<dbReference type="Pfam" id="PF13855">
    <property type="entry name" value="LRR_8"/>
    <property type="match status" value="1"/>
</dbReference>
<dbReference type="OrthoDB" id="27267at2759"/>